<sequence length="112" mass="12716">MTPFSLRCIPFPILLKVTLGAVEWTIQLFGNLLMEIPVDAPETWRGGQLELPMTAAVMGKPPIWTPTFNLHNTHKNHPSLCNTHWCHYSSQQSSRRCICLELLAARIHLCSH</sequence>
<evidence type="ECO:0008006" key="3">
    <source>
        <dbReference type="Google" id="ProtNLM"/>
    </source>
</evidence>
<evidence type="ECO:0000313" key="1">
    <source>
        <dbReference type="EMBL" id="MEQ2299215.1"/>
    </source>
</evidence>
<accession>A0ABV0YZA8</accession>
<protein>
    <recommendedName>
        <fullName evidence="3">Secreted protein</fullName>
    </recommendedName>
</protein>
<proteinExistence type="predicted"/>
<gene>
    <name evidence="1" type="ORF">AMECASPLE_013012</name>
</gene>
<name>A0ABV0YZA8_9TELE</name>
<reference evidence="1 2" key="1">
    <citation type="submission" date="2021-06" db="EMBL/GenBank/DDBJ databases">
        <authorList>
            <person name="Palmer J.M."/>
        </authorList>
    </citation>
    <scope>NUCLEOTIDE SEQUENCE [LARGE SCALE GENOMIC DNA]</scope>
    <source>
        <strain evidence="1 2">AS_MEX2019</strain>
        <tissue evidence="1">Muscle</tissue>
    </source>
</reference>
<comment type="caution">
    <text evidence="1">The sequence shown here is derived from an EMBL/GenBank/DDBJ whole genome shotgun (WGS) entry which is preliminary data.</text>
</comment>
<dbReference type="Proteomes" id="UP001469553">
    <property type="component" value="Unassembled WGS sequence"/>
</dbReference>
<evidence type="ECO:0000313" key="2">
    <source>
        <dbReference type="Proteomes" id="UP001469553"/>
    </source>
</evidence>
<dbReference type="EMBL" id="JAHRIP010047861">
    <property type="protein sequence ID" value="MEQ2299215.1"/>
    <property type="molecule type" value="Genomic_DNA"/>
</dbReference>
<keyword evidence="2" id="KW-1185">Reference proteome</keyword>
<organism evidence="1 2">
    <name type="scientific">Ameca splendens</name>
    <dbReference type="NCBI Taxonomy" id="208324"/>
    <lineage>
        <taxon>Eukaryota</taxon>
        <taxon>Metazoa</taxon>
        <taxon>Chordata</taxon>
        <taxon>Craniata</taxon>
        <taxon>Vertebrata</taxon>
        <taxon>Euteleostomi</taxon>
        <taxon>Actinopterygii</taxon>
        <taxon>Neopterygii</taxon>
        <taxon>Teleostei</taxon>
        <taxon>Neoteleostei</taxon>
        <taxon>Acanthomorphata</taxon>
        <taxon>Ovalentaria</taxon>
        <taxon>Atherinomorphae</taxon>
        <taxon>Cyprinodontiformes</taxon>
        <taxon>Goodeidae</taxon>
        <taxon>Ameca</taxon>
    </lineage>
</organism>